<dbReference type="InterPro" id="IPR018856">
    <property type="entry name" value="Stn1_N"/>
</dbReference>
<keyword evidence="2" id="KW-0158">Chromosome</keyword>
<organism evidence="6 7">
    <name type="scientific">Diplocarpon rosae</name>
    <dbReference type="NCBI Taxonomy" id="946125"/>
    <lineage>
        <taxon>Eukaryota</taxon>
        <taxon>Fungi</taxon>
        <taxon>Dikarya</taxon>
        <taxon>Ascomycota</taxon>
        <taxon>Pezizomycotina</taxon>
        <taxon>Leotiomycetes</taxon>
        <taxon>Helotiales</taxon>
        <taxon>Drepanopezizaceae</taxon>
        <taxon>Diplocarpon</taxon>
    </lineage>
</organism>
<gene>
    <name evidence="6" type="ORF">QTJ16_000188</name>
</gene>
<feature type="region of interest" description="Disordered" evidence="4">
    <location>
        <begin position="187"/>
        <end position="208"/>
    </location>
</feature>
<evidence type="ECO:0000256" key="2">
    <source>
        <dbReference type="ARBA" id="ARBA00022454"/>
    </source>
</evidence>
<feature type="domain" description="CST complex subunit Stn1 N-terminal" evidence="5">
    <location>
        <begin position="88"/>
        <end position="138"/>
    </location>
</feature>
<evidence type="ECO:0000313" key="6">
    <source>
        <dbReference type="EMBL" id="KAK2629368.1"/>
    </source>
</evidence>
<dbReference type="AlphaFoldDB" id="A0AAD9T5S0"/>
<comment type="subcellular location">
    <subcellularLocation>
        <location evidence="1">Chromosome</location>
        <location evidence="1">Telomere</location>
    </subcellularLocation>
</comment>
<comment type="caution">
    <text evidence="6">The sequence shown here is derived from an EMBL/GenBank/DDBJ whole genome shotgun (WGS) entry which is preliminary data.</text>
</comment>
<dbReference type="Pfam" id="PF10451">
    <property type="entry name" value="Stn1"/>
    <property type="match status" value="1"/>
</dbReference>
<feature type="compositionally biased region" description="Basic and acidic residues" evidence="4">
    <location>
        <begin position="293"/>
        <end position="328"/>
    </location>
</feature>
<name>A0AAD9T5S0_9HELO</name>
<sequence length="364" mass="40654">MNAKDHIYPDYCHCLSPTIGKWCPLLVTDVHRLRNVGMFSDGTLFPMSIPGLLRLRDYTLLDDLEGGGDFGVCDVPWEISGLWALRLRHMADQRPLYHLDNHPVKWVRITGVVVAVDEFRGKKVYVVDDSSGMTVECTAIAPAPAGVDVGDGRPKNPEQVTAGMVAPLPKLSTYSTGNLRKEGIAKEKKVGGHRPRRGASGEEVKSTPSVQTPLVPWQLIDVGAVVKVKGRIGEWWGTLQIEVVKMDVMRGVDEEVRCWDEVIAFRKGVVGAAWVVDEEMEERLRKVRERELRGGRRKAGKMERKVGERAGKGEYGERRKRTDGEKRERIHKREKGRDNEVEMPRGKTKGGSVSMAAKRTVRGG</sequence>
<keyword evidence="7" id="KW-1185">Reference proteome</keyword>
<feature type="compositionally biased region" description="Basic and acidic residues" evidence="4">
    <location>
        <begin position="335"/>
        <end position="345"/>
    </location>
</feature>
<evidence type="ECO:0000259" key="5">
    <source>
        <dbReference type="Pfam" id="PF10451"/>
    </source>
</evidence>
<dbReference type="GO" id="GO:0000781">
    <property type="term" value="C:chromosome, telomeric region"/>
    <property type="evidence" value="ECO:0007669"/>
    <property type="project" value="UniProtKB-SubCell"/>
</dbReference>
<reference evidence="6" key="1">
    <citation type="submission" date="2023-06" db="EMBL/GenBank/DDBJ databases">
        <title>Draft genome of Marssonina rosae.</title>
        <authorList>
            <person name="Cheng Q."/>
        </authorList>
    </citation>
    <scope>NUCLEOTIDE SEQUENCE</scope>
    <source>
        <strain evidence="6">R4</strain>
    </source>
</reference>
<dbReference type="EMBL" id="JAUBYV010000001">
    <property type="protein sequence ID" value="KAK2629368.1"/>
    <property type="molecule type" value="Genomic_DNA"/>
</dbReference>
<accession>A0AAD9T5S0</accession>
<evidence type="ECO:0000313" key="7">
    <source>
        <dbReference type="Proteomes" id="UP001285354"/>
    </source>
</evidence>
<dbReference type="Proteomes" id="UP001285354">
    <property type="component" value="Unassembled WGS sequence"/>
</dbReference>
<evidence type="ECO:0000256" key="1">
    <source>
        <dbReference type="ARBA" id="ARBA00004574"/>
    </source>
</evidence>
<proteinExistence type="predicted"/>
<feature type="region of interest" description="Disordered" evidence="4">
    <location>
        <begin position="293"/>
        <end position="364"/>
    </location>
</feature>
<dbReference type="Gene3D" id="2.40.50.140">
    <property type="entry name" value="Nucleic acid-binding proteins"/>
    <property type="match status" value="1"/>
</dbReference>
<protein>
    <recommendedName>
        <fullName evidence="5">CST complex subunit Stn1 N-terminal domain-containing protein</fullName>
    </recommendedName>
</protein>
<evidence type="ECO:0000256" key="3">
    <source>
        <dbReference type="ARBA" id="ARBA00022895"/>
    </source>
</evidence>
<evidence type="ECO:0000256" key="4">
    <source>
        <dbReference type="SAM" id="MobiDB-lite"/>
    </source>
</evidence>
<dbReference type="InterPro" id="IPR012340">
    <property type="entry name" value="NA-bd_OB-fold"/>
</dbReference>
<dbReference type="SUPFAM" id="SSF50249">
    <property type="entry name" value="Nucleic acid-binding proteins"/>
    <property type="match status" value="1"/>
</dbReference>
<keyword evidence="3" id="KW-0779">Telomere</keyword>